<dbReference type="RefSeq" id="XP_026599130.1">
    <property type="nucleotide sequence ID" value="XM_026752068.1"/>
</dbReference>
<feature type="region of interest" description="Disordered" evidence="1">
    <location>
        <begin position="1"/>
        <end position="27"/>
    </location>
</feature>
<feature type="compositionally biased region" description="Basic and acidic residues" evidence="1">
    <location>
        <begin position="97"/>
        <end position="108"/>
    </location>
</feature>
<sequence length="651" mass="73985">MPSPKRLFLADEELGKKDDDHRLKNHPEQRWQPKPWKLVRRRRVFLIPVILYLIYMFFKNMPTDVPPARDRLQSKLPPTHHVMSDTPLPPGLSRSDPPPRAEPDGRDKDDLYYEGKLQFYNLARTLKLFSGHGGKSPSSATVFAGASLGSVSDLLPLACRMANHKKNAVHFVLVGRDDVSIEGIQRVNGLNGETCPLNWHDARVDYARWSTDGRMERAVAAVLPYVQAYLRPRVLITQGEPLEEQFFLRAMRKAQEYGLSHIILPRAARDLMWIAALDSHALQNWNDIHVEFLINAASHSTGSLLRLIKSLDRADFLGFSPGLTIELPSHADHGLLQSLEGMKWLSGTSSKITVRRRIQLHQMSPNEASLRTVEAFYPKKPTFSHVVMLSPNVELAPSFFHYLLYTMLKYKYSAQSTMPYDKLMGISLELQSSPLTNNKPIERPDIENSYYRNNNAPGTLPMFLWQAPNSNAVLYFGDKWAELHSFLSRRLAAKIDAESQVEGDERVISKIYPAFMEHLLELLRARGYYLLYPAFSDKGKFSLATFHNELFQLPEEFDQRSDTDSISEAFRGPAMNEKPLSRASTLMPLLNTFALELPDIKALPKLSYRGEELTDSLDRLASEEYRREFSVRYGGCQGSVGDGTADLFCQA</sequence>
<evidence type="ECO:0000313" key="2">
    <source>
        <dbReference type="EMBL" id="RDW62941.1"/>
    </source>
</evidence>
<keyword evidence="3" id="KW-1185">Reference proteome</keyword>
<proteinExistence type="predicted"/>
<dbReference type="OrthoDB" id="5397682at2759"/>
<dbReference type="STRING" id="1810919.A0A3D8QMK7"/>
<dbReference type="PANTHER" id="PTHR33604:SF3">
    <property type="entry name" value="OSJNBA0004B13.7 PROTEIN"/>
    <property type="match status" value="1"/>
</dbReference>
<evidence type="ECO:0000256" key="1">
    <source>
        <dbReference type="SAM" id="MobiDB-lite"/>
    </source>
</evidence>
<dbReference type="Proteomes" id="UP000256690">
    <property type="component" value="Unassembled WGS sequence"/>
</dbReference>
<dbReference type="PANTHER" id="PTHR33604">
    <property type="entry name" value="OSJNBA0004B13.7 PROTEIN"/>
    <property type="match status" value="1"/>
</dbReference>
<comment type="caution">
    <text evidence="2">The sequence shown here is derived from an EMBL/GenBank/DDBJ whole genome shotgun (WGS) entry which is preliminary data.</text>
</comment>
<dbReference type="GeneID" id="38120422"/>
<feature type="region of interest" description="Disordered" evidence="1">
    <location>
        <begin position="69"/>
        <end position="108"/>
    </location>
</feature>
<gene>
    <name evidence="2" type="ORF">DSM5745_10052</name>
</gene>
<evidence type="ECO:0000313" key="3">
    <source>
        <dbReference type="Proteomes" id="UP000256690"/>
    </source>
</evidence>
<dbReference type="AlphaFoldDB" id="A0A3D8QMK7"/>
<accession>A0A3D8QMK7</accession>
<organism evidence="2 3">
    <name type="scientific">Aspergillus mulundensis</name>
    <dbReference type="NCBI Taxonomy" id="1810919"/>
    <lineage>
        <taxon>Eukaryota</taxon>
        <taxon>Fungi</taxon>
        <taxon>Dikarya</taxon>
        <taxon>Ascomycota</taxon>
        <taxon>Pezizomycotina</taxon>
        <taxon>Eurotiomycetes</taxon>
        <taxon>Eurotiomycetidae</taxon>
        <taxon>Eurotiales</taxon>
        <taxon>Aspergillaceae</taxon>
        <taxon>Aspergillus</taxon>
        <taxon>Aspergillus subgen. Nidulantes</taxon>
    </lineage>
</organism>
<dbReference type="EMBL" id="PVWQ01000015">
    <property type="protein sequence ID" value="RDW62941.1"/>
    <property type="molecule type" value="Genomic_DNA"/>
</dbReference>
<protein>
    <submittedName>
        <fullName evidence="2">Uncharacterized protein</fullName>
    </submittedName>
</protein>
<name>A0A3D8QMK7_9EURO</name>
<reference evidence="2 3" key="1">
    <citation type="journal article" date="2018" name="IMA Fungus">
        <title>IMA Genome-F 9: Draft genome sequence of Annulohypoxylon stygium, Aspergillus mulundensis, Berkeleyomyces basicola (syn. Thielaviopsis basicola), Ceratocystis smalleyi, two Cercospora beticola strains, Coleophoma cylindrospora, Fusarium fracticaudum, Phialophora cf. hyalina, and Morchella septimelata.</title>
        <authorList>
            <person name="Wingfield B.D."/>
            <person name="Bills G.F."/>
            <person name="Dong Y."/>
            <person name="Huang W."/>
            <person name="Nel W.J."/>
            <person name="Swalarsk-Parry B.S."/>
            <person name="Vaghefi N."/>
            <person name="Wilken P.M."/>
            <person name="An Z."/>
            <person name="de Beer Z.W."/>
            <person name="De Vos L."/>
            <person name="Chen L."/>
            <person name="Duong T.A."/>
            <person name="Gao Y."/>
            <person name="Hammerbacher A."/>
            <person name="Kikkert J.R."/>
            <person name="Li Y."/>
            <person name="Li H."/>
            <person name="Li K."/>
            <person name="Li Q."/>
            <person name="Liu X."/>
            <person name="Ma X."/>
            <person name="Naidoo K."/>
            <person name="Pethybridge S.J."/>
            <person name="Sun J."/>
            <person name="Steenkamp E.T."/>
            <person name="van der Nest M.A."/>
            <person name="van Wyk S."/>
            <person name="Wingfield M.J."/>
            <person name="Xiong C."/>
            <person name="Yue Q."/>
            <person name="Zhang X."/>
        </authorList>
    </citation>
    <scope>NUCLEOTIDE SEQUENCE [LARGE SCALE GENOMIC DNA]</scope>
    <source>
        <strain evidence="2 3">DSM 5745</strain>
    </source>
</reference>
<feature type="compositionally biased region" description="Basic and acidic residues" evidence="1">
    <location>
        <begin position="13"/>
        <end position="27"/>
    </location>
</feature>